<name>V5GIX8_KALBG</name>
<dbReference type="eggNOG" id="ENOG502SPX0">
    <property type="taxonomic scope" value="Eukaryota"/>
</dbReference>
<reference evidence="3" key="1">
    <citation type="journal article" date="2013" name="Genome Announc.">
        <title>Draft genome sequence of Pseudozyma brasiliensis sp. nov. strain GHG001, a high producer of endo-1,4-xylanase isolated from an insect pest of sugarcane.</title>
        <authorList>
            <person name="Oliveira J.V.D.C."/>
            <person name="dos Santos R.A.C."/>
            <person name="Borges T.A."/>
            <person name="Riano-Pachon D.M."/>
            <person name="Goldman G.H."/>
        </authorList>
    </citation>
    <scope>NUCLEOTIDE SEQUENCE [LARGE SCALE GENOMIC DNA]</scope>
    <source>
        <strain evidence="3">GHG001</strain>
    </source>
</reference>
<dbReference type="GeneID" id="27421146"/>
<evidence type="ECO:0000256" key="1">
    <source>
        <dbReference type="SAM" id="MobiDB-lite"/>
    </source>
</evidence>
<dbReference type="HOGENOM" id="CLU_573899_0_0_1"/>
<feature type="compositionally biased region" description="Low complexity" evidence="1">
    <location>
        <begin position="14"/>
        <end position="33"/>
    </location>
</feature>
<protein>
    <recommendedName>
        <fullName evidence="4">BTB domain-containing protein</fullName>
    </recommendedName>
</protein>
<proteinExistence type="predicted"/>
<dbReference type="EMBL" id="KI545884">
    <property type="protein sequence ID" value="EST05937.1"/>
    <property type="molecule type" value="Genomic_DNA"/>
</dbReference>
<dbReference type="AlphaFoldDB" id="V5GIX8"/>
<sequence>MMMSPALSRHHHSSFSAAPSSSRAAASSRSSLLDTKTTASPGKPSPRTCAVDVAVKQLGLGENIVVASSSSRPLQPIDTNISKTARQQASSSRAQTPSSSPKLGGRSSPSKKTRSPSSKDISAGVRSAAKASKVGSIFSSSASVTLKGERISVKVPQRLPTPRLKPNSSPYEDLSAHLSRHHFFTEAHDADRHSITPDFFLETYLETARLGKCSLYHQTESFLNANKAFIMTKEIPGQPLPETVPLDVTEWLDSLQRPPTHLLAVHSDNEAATLYAVHGPVLALQCVSIPFFPASKETQENGITTKHMPTLALRVPSVQHFNTILRWFYSQSTISLLHELLPLKHILTYLTKRSLAHRNADAAPVDIARLSQVDLVEAMSTLSTKAFLGRLQTIQAVWKNGVALGIVSSNFWSALDNAWNLIIAGMIASSKRKAQIHKVVASVVSGDAVATAKANELTQQLQSTKLE</sequence>
<dbReference type="OMA" id="KCSLYHQ"/>
<evidence type="ECO:0000313" key="3">
    <source>
        <dbReference type="Proteomes" id="UP000019377"/>
    </source>
</evidence>
<accession>V5GIX8</accession>
<evidence type="ECO:0008006" key="4">
    <source>
        <dbReference type="Google" id="ProtNLM"/>
    </source>
</evidence>
<feature type="region of interest" description="Disordered" evidence="1">
    <location>
        <begin position="1"/>
        <end position="48"/>
    </location>
</feature>
<evidence type="ECO:0000313" key="2">
    <source>
        <dbReference type="EMBL" id="EST05937.1"/>
    </source>
</evidence>
<gene>
    <name evidence="2" type="ORF">PSEUBRA_SCAF4g05072</name>
</gene>
<organism evidence="2 3">
    <name type="scientific">Kalmanozyma brasiliensis (strain GHG001)</name>
    <name type="common">Yeast</name>
    <name type="synonym">Pseudozyma brasiliensis</name>
    <dbReference type="NCBI Taxonomy" id="1365824"/>
    <lineage>
        <taxon>Eukaryota</taxon>
        <taxon>Fungi</taxon>
        <taxon>Dikarya</taxon>
        <taxon>Basidiomycota</taxon>
        <taxon>Ustilaginomycotina</taxon>
        <taxon>Ustilaginomycetes</taxon>
        <taxon>Ustilaginales</taxon>
        <taxon>Ustilaginaceae</taxon>
        <taxon>Kalmanozyma</taxon>
    </lineage>
</organism>
<feature type="compositionally biased region" description="Low complexity" evidence="1">
    <location>
        <begin position="82"/>
        <end position="108"/>
    </location>
</feature>
<feature type="region of interest" description="Disordered" evidence="1">
    <location>
        <begin position="82"/>
        <end position="126"/>
    </location>
</feature>
<dbReference type="OrthoDB" id="2523383at2759"/>
<dbReference type="RefSeq" id="XP_016290926.1">
    <property type="nucleotide sequence ID" value="XM_016438453.1"/>
</dbReference>
<keyword evidence="3" id="KW-1185">Reference proteome</keyword>
<dbReference type="Proteomes" id="UP000019377">
    <property type="component" value="Unassembled WGS sequence"/>
</dbReference>